<sequence>MFEILTNEPAIQSPCGLRAYNTKLGRMIAGPSKEKLSIQGQKVIQQLIQVQNHPMPLLTTFMTTCFSSTKVHSREPEVLPGHEETEIYSLQRSRSEIGAVNYNEEHVNFSATPTTKKDKDKASKLN</sequence>
<protein>
    <submittedName>
        <fullName evidence="2">Uncharacterized protein</fullName>
    </submittedName>
</protein>
<name>E9HPF9_DAPPU</name>
<evidence type="ECO:0000313" key="2">
    <source>
        <dbReference type="EMBL" id="EFX66378.1"/>
    </source>
</evidence>
<evidence type="ECO:0000256" key="1">
    <source>
        <dbReference type="SAM" id="MobiDB-lite"/>
    </source>
</evidence>
<dbReference type="OrthoDB" id="10517426at2759"/>
<dbReference type="HOGENOM" id="CLU_1983787_0_0_1"/>
<gene>
    <name evidence="2" type="ORF">DAPPUDRAFT_263274</name>
</gene>
<proteinExistence type="predicted"/>
<feature type="compositionally biased region" description="Basic and acidic residues" evidence="1">
    <location>
        <begin position="115"/>
        <end position="126"/>
    </location>
</feature>
<evidence type="ECO:0000313" key="3">
    <source>
        <dbReference type="Proteomes" id="UP000000305"/>
    </source>
</evidence>
<accession>E9HPF9</accession>
<organism evidence="2 3">
    <name type="scientific">Daphnia pulex</name>
    <name type="common">Water flea</name>
    <dbReference type="NCBI Taxonomy" id="6669"/>
    <lineage>
        <taxon>Eukaryota</taxon>
        <taxon>Metazoa</taxon>
        <taxon>Ecdysozoa</taxon>
        <taxon>Arthropoda</taxon>
        <taxon>Crustacea</taxon>
        <taxon>Branchiopoda</taxon>
        <taxon>Diplostraca</taxon>
        <taxon>Cladocera</taxon>
        <taxon>Anomopoda</taxon>
        <taxon>Daphniidae</taxon>
        <taxon>Daphnia</taxon>
    </lineage>
</organism>
<reference evidence="2 3" key="1">
    <citation type="journal article" date="2011" name="Science">
        <title>The ecoresponsive genome of Daphnia pulex.</title>
        <authorList>
            <person name="Colbourne J.K."/>
            <person name="Pfrender M.E."/>
            <person name="Gilbert D."/>
            <person name="Thomas W.K."/>
            <person name="Tucker A."/>
            <person name="Oakley T.H."/>
            <person name="Tokishita S."/>
            <person name="Aerts A."/>
            <person name="Arnold G.J."/>
            <person name="Basu M.K."/>
            <person name="Bauer D.J."/>
            <person name="Caceres C.E."/>
            <person name="Carmel L."/>
            <person name="Casola C."/>
            <person name="Choi J.H."/>
            <person name="Detter J.C."/>
            <person name="Dong Q."/>
            <person name="Dusheyko S."/>
            <person name="Eads B.D."/>
            <person name="Frohlich T."/>
            <person name="Geiler-Samerotte K.A."/>
            <person name="Gerlach D."/>
            <person name="Hatcher P."/>
            <person name="Jogdeo S."/>
            <person name="Krijgsveld J."/>
            <person name="Kriventseva E.V."/>
            <person name="Kultz D."/>
            <person name="Laforsch C."/>
            <person name="Lindquist E."/>
            <person name="Lopez J."/>
            <person name="Manak J.R."/>
            <person name="Muller J."/>
            <person name="Pangilinan J."/>
            <person name="Patwardhan R.P."/>
            <person name="Pitluck S."/>
            <person name="Pritham E.J."/>
            <person name="Rechtsteiner A."/>
            <person name="Rho M."/>
            <person name="Rogozin I.B."/>
            <person name="Sakarya O."/>
            <person name="Salamov A."/>
            <person name="Schaack S."/>
            <person name="Shapiro H."/>
            <person name="Shiga Y."/>
            <person name="Skalitzky C."/>
            <person name="Smith Z."/>
            <person name="Souvorov A."/>
            <person name="Sung W."/>
            <person name="Tang Z."/>
            <person name="Tsuchiya D."/>
            <person name="Tu H."/>
            <person name="Vos H."/>
            <person name="Wang M."/>
            <person name="Wolf Y.I."/>
            <person name="Yamagata H."/>
            <person name="Yamada T."/>
            <person name="Ye Y."/>
            <person name="Shaw J.R."/>
            <person name="Andrews J."/>
            <person name="Crease T.J."/>
            <person name="Tang H."/>
            <person name="Lucas S.M."/>
            <person name="Robertson H.M."/>
            <person name="Bork P."/>
            <person name="Koonin E.V."/>
            <person name="Zdobnov E.M."/>
            <person name="Grigoriev I.V."/>
            <person name="Lynch M."/>
            <person name="Boore J.L."/>
        </authorList>
    </citation>
    <scope>NUCLEOTIDE SEQUENCE [LARGE SCALE GENOMIC DNA]</scope>
</reference>
<feature type="region of interest" description="Disordered" evidence="1">
    <location>
        <begin position="105"/>
        <end position="126"/>
    </location>
</feature>
<dbReference type="Proteomes" id="UP000000305">
    <property type="component" value="Unassembled WGS sequence"/>
</dbReference>
<keyword evidence="3" id="KW-1185">Reference proteome</keyword>
<dbReference type="EMBL" id="GL732705">
    <property type="protein sequence ID" value="EFX66378.1"/>
    <property type="molecule type" value="Genomic_DNA"/>
</dbReference>
<dbReference type="InParanoid" id="E9HPF9"/>
<dbReference type="KEGG" id="dpx:DAPPUDRAFT_263274"/>
<dbReference type="AlphaFoldDB" id="E9HPF9"/>